<dbReference type="AlphaFoldDB" id="A0A9D4V1U9"/>
<protein>
    <submittedName>
        <fullName evidence="1">Uncharacterized protein</fullName>
    </submittedName>
</protein>
<reference evidence="1" key="1">
    <citation type="submission" date="2021-01" db="EMBL/GenBank/DDBJ databases">
        <title>Adiantum capillus-veneris genome.</title>
        <authorList>
            <person name="Fang Y."/>
            <person name="Liao Q."/>
        </authorList>
    </citation>
    <scope>NUCLEOTIDE SEQUENCE</scope>
    <source>
        <strain evidence="1">H3</strain>
        <tissue evidence="1">Leaf</tissue>
    </source>
</reference>
<keyword evidence="2" id="KW-1185">Reference proteome</keyword>
<sequence>MWYITSCWIFSRSCISQVQRLIRTFLWSGRDRGPARAKVAWPVITLPTAQGGLGIVDPACQSRALLGKLVVRGLLPGTEPWKELLLQRMGRCTPAGRWPMAGRYQMDFHRDTQSWIHEEDRGQICM</sequence>
<dbReference type="EMBL" id="JABFUD020000007">
    <property type="protein sequence ID" value="KAI5078103.1"/>
    <property type="molecule type" value="Genomic_DNA"/>
</dbReference>
<dbReference type="Proteomes" id="UP000886520">
    <property type="component" value="Chromosome 7"/>
</dbReference>
<proteinExistence type="predicted"/>
<comment type="caution">
    <text evidence="1">The sequence shown here is derived from an EMBL/GenBank/DDBJ whole genome shotgun (WGS) entry which is preliminary data.</text>
</comment>
<accession>A0A9D4V1U9</accession>
<gene>
    <name evidence="1" type="ORF">GOP47_0007927</name>
</gene>
<evidence type="ECO:0000313" key="2">
    <source>
        <dbReference type="Proteomes" id="UP000886520"/>
    </source>
</evidence>
<name>A0A9D4V1U9_ADICA</name>
<evidence type="ECO:0000313" key="1">
    <source>
        <dbReference type="EMBL" id="KAI5078103.1"/>
    </source>
</evidence>
<organism evidence="1 2">
    <name type="scientific">Adiantum capillus-veneris</name>
    <name type="common">Maidenhair fern</name>
    <dbReference type="NCBI Taxonomy" id="13818"/>
    <lineage>
        <taxon>Eukaryota</taxon>
        <taxon>Viridiplantae</taxon>
        <taxon>Streptophyta</taxon>
        <taxon>Embryophyta</taxon>
        <taxon>Tracheophyta</taxon>
        <taxon>Polypodiopsida</taxon>
        <taxon>Polypodiidae</taxon>
        <taxon>Polypodiales</taxon>
        <taxon>Pteridineae</taxon>
        <taxon>Pteridaceae</taxon>
        <taxon>Vittarioideae</taxon>
        <taxon>Adiantum</taxon>
    </lineage>
</organism>
<dbReference type="OrthoDB" id="1938625at2759"/>